<dbReference type="Gene3D" id="3.30.40.10">
    <property type="entry name" value="Zinc/RING finger domain, C3HC4 (zinc finger)"/>
    <property type="match status" value="1"/>
</dbReference>
<proteinExistence type="predicted"/>
<dbReference type="PROSITE" id="PS50016">
    <property type="entry name" value="ZF_PHD_2"/>
    <property type="match status" value="1"/>
</dbReference>
<feature type="compositionally biased region" description="Polar residues" evidence="7">
    <location>
        <begin position="1361"/>
        <end position="1373"/>
    </location>
</feature>
<dbReference type="SUPFAM" id="SSF55729">
    <property type="entry name" value="Acyl-CoA N-acyltransferases (Nat)"/>
    <property type="match status" value="1"/>
</dbReference>
<name>A0A6J1ATL6_9ROSI</name>
<dbReference type="InterPro" id="IPR011011">
    <property type="entry name" value="Znf_FYVE_PHD"/>
</dbReference>
<feature type="compositionally biased region" description="Basic and acidic residues" evidence="7">
    <location>
        <begin position="370"/>
        <end position="383"/>
    </location>
</feature>
<feature type="compositionally biased region" description="Basic and acidic residues" evidence="7">
    <location>
        <begin position="1346"/>
        <end position="1356"/>
    </location>
</feature>
<evidence type="ECO:0000256" key="3">
    <source>
        <dbReference type="ARBA" id="ARBA00022771"/>
    </source>
</evidence>
<dbReference type="InterPro" id="IPR056511">
    <property type="entry name" value="IDM1_C"/>
</dbReference>
<dbReference type="PANTHER" id="PTHR46508">
    <property type="entry name" value="PHD FINGER FAMILY PROTEIN"/>
    <property type="match status" value="1"/>
</dbReference>
<dbReference type="PANTHER" id="PTHR46508:SF3">
    <property type="entry name" value="ACYL-COA N-ACYLTRANSFERASE WITH RING_FYVE_PHD-TYPE ZINC FINGER PROTEIN"/>
    <property type="match status" value="1"/>
</dbReference>
<reference evidence="10" key="1">
    <citation type="submission" date="2025-08" db="UniProtKB">
        <authorList>
            <consortium name="RefSeq"/>
        </authorList>
    </citation>
    <scope>IDENTIFICATION</scope>
    <source>
        <tissue evidence="10">Leaf</tissue>
    </source>
</reference>
<organism evidence="9 10">
    <name type="scientific">Herrania umbratica</name>
    <dbReference type="NCBI Taxonomy" id="108875"/>
    <lineage>
        <taxon>Eukaryota</taxon>
        <taxon>Viridiplantae</taxon>
        <taxon>Streptophyta</taxon>
        <taxon>Embryophyta</taxon>
        <taxon>Tracheophyta</taxon>
        <taxon>Spermatophyta</taxon>
        <taxon>Magnoliopsida</taxon>
        <taxon>eudicotyledons</taxon>
        <taxon>Gunneridae</taxon>
        <taxon>Pentapetalae</taxon>
        <taxon>rosids</taxon>
        <taxon>malvids</taxon>
        <taxon>Malvales</taxon>
        <taxon>Malvaceae</taxon>
        <taxon>Byttnerioideae</taxon>
        <taxon>Herrania</taxon>
    </lineage>
</organism>
<dbReference type="InterPro" id="IPR054292">
    <property type="entry name" value="DUF7028"/>
</dbReference>
<dbReference type="OrthoDB" id="429143at2759"/>
<dbReference type="SUPFAM" id="SSF57903">
    <property type="entry name" value="FYVE/PHD zinc finger"/>
    <property type="match status" value="1"/>
</dbReference>
<evidence type="ECO:0000256" key="4">
    <source>
        <dbReference type="ARBA" id="ARBA00022833"/>
    </source>
</evidence>
<feature type="region of interest" description="Disordered" evidence="7">
    <location>
        <begin position="442"/>
        <end position="517"/>
    </location>
</feature>
<dbReference type="GO" id="GO:0008270">
    <property type="term" value="F:zinc ion binding"/>
    <property type="evidence" value="ECO:0007669"/>
    <property type="project" value="UniProtKB-KW"/>
</dbReference>
<dbReference type="Pfam" id="PF16135">
    <property type="entry name" value="TDBD"/>
    <property type="match status" value="1"/>
</dbReference>
<dbReference type="InterPro" id="IPR016181">
    <property type="entry name" value="Acyl_CoA_acyltransferase"/>
</dbReference>
<dbReference type="InterPro" id="IPR001965">
    <property type="entry name" value="Znf_PHD"/>
</dbReference>
<dbReference type="RefSeq" id="XP_021290323.1">
    <property type="nucleotide sequence ID" value="XM_021434648.1"/>
</dbReference>
<feature type="compositionally biased region" description="Basic and acidic residues" evidence="7">
    <location>
        <begin position="1120"/>
        <end position="1130"/>
    </location>
</feature>
<dbReference type="Pfam" id="PF22970">
    <property type="entry name" value="DUF7028"/>
    <property type="match status" value="1"/>
</dbReference>
<feature type="region of interest" description="Disordered" evidence="7">
    <location>
        <begin position="531"/>
        <end position="566"/>
    </location>
</feature>
<keyword evidence="2" id="KW-0479">Metal-binding</keyword>
<feature type="compositionally biased region" description="Polar residues" evidence="7">
    <location>
        <begin position="535"/>
        <end position="547"/>
    </location>
</feature>
<feature type="region of interest" description="Disordered" evidence="7">
    <location>
        <begin position="1183"/>
        <end position="1215"/>
    </location>
</feature>
<feature type="region of interest" description="Disordered" evidence="7">
    <location>
        <begin position="1022"/>
        <end position="1065"/>
    </location>
</feature>
<feature type="region of interest" description="Disordered" evidence="7">
    <location>
        <begin position="1111"/>
        <end position="1130"/>
    </location>
</feature>
<dbReference type="InterPro" id="IPR032308">
    <property type="entry name" value="TDBD"/>
</dbReference>
<evidence type="ECO:0000313" key="9">
    <source>
        <dbReference type="Proteomes" id="UP000504621"/>
    </source>
</evidence>
<comment type="subcellular location">
    <subcellularLocation>
        <location evidence="1">Nucleus</location>
    </subcellularLocation>
</comment>
<dbReference type="Proteomes" id="UP000504621">
    <property type="component" value="Unplaced"/>
</dbReference>
<evidence type="ECO:0000256" key="6">
    <source>
        <dbReference type="PROSITE-ProRule" id="PRU00146"/>
    </source>
</evidence>
<gene>
    <name evidence="10" type="primary">LOC110421152</name>
</gene>
<feature type="region of interest" description="Disordered" evidence="7">
    <location>
        <begin position="300"/>
        <end position="383"/>
    </location>
</feature>
<keyword evidence="4" id="KW-0862">Zinc</keyword>
<sequence>MEERMRSGEHSGIVVKNRSQSGCLIVRKKGDGSGGAGSIGTRKIYESKKEKKRPRMIMSDSGSSDELVMPPRRRVGPETIQVCNGLAVYEESEIGRKRNREERIRRSEEGLIGRNGEDLSDSKRNRLDVFDFNEYDGLDEEMIMRRNQFDYGGEEVGSRRLLGSMPAAVRRSIEREYESGPSRHVFLEKKRNMYFDKSGGMSRGDHDDRNRFRKSRDGDRQHFSLLRERYMADSDEPIRVQGKNGVLKVMVNKKKKVGEPLKNFDHLEVEEARSGSRIGDTVRRNLHVRPSLYSETEVLEKRASLSRKEKTKPNLLKTPSTKKNKVSDWDSEDSDASLKLQPKNMEASNSTKRVSSNEEKPQAEQLLPTRIKEGKVRRGCGTEKQKLRERIRGMLQDAGWTIDYRPRRNRDYLDAVYINPAGTAYWSIIKAYDALLKQLDEEDEGKPGGDGSAFTPLSDEVLSQLTRKTRKKMEREMKKKRRDDSDSENAQEAVARKSSSTRHEDESMDSLSHEEKLSSFIKQGKSSKCRMNENGAFSANSKGQSSLHVHDSYERPSSISNSHLVHGRKSRKLGRCTLLVRGSNVGLSSESDGFVPYSGKRTLLSWLIDSGAVQLSQKVQYMNRRRTKVMLEGWITRDGIHCGCCSKILTVSKFEIHAGSKLRQPFQNIYLDSGVSLLQCQIDAWNRQEESEQIGFHSVDIDGDDPNDDTCGICGDGGDLICCDSCPSTFHQSCLNIEFLPPGDWHCPNCICKFCGDGSDIAQDDDVTDCELLACSLCEKKYHKSCIKVTDEVHNDSNSLVLPFCGQGCREIFEHLQKYLGVKHELEAGFSWSLVRRTGADSDTTARGLPQRVECNSKLAVALTVMDECFLPIVDRRSGINLINNVLYNCGSNFNRLNYGGFYTAILERGDEIICAASIRFHGTQLAEMPFIGTRHIYRRQGMCRRLFCAIESALCSLKVEKLVIPAISELTHTWTAVFGFTPLEESLKQEMRFMNMLVFPGIDMLQKLLFAQENTKANSTAVTGAKQTESGSNQCMTPEVANESNPGSSSGHDHQECDDGGLHHTSRINGEIVAADSDSQCPNVSINDTCGTSGSLDASLEPNVSVSVEETTHTNYQTGEKRNESASDIKCDVNTSSSRDALEVDYKAGQDSLAEDNTLSCTEGMDDTCAVGVIVESKVPASEDGTMCTDSRSGDKTAESASDIKNPDTSSMDYSAIDMGNKTVSDSLIDKNAQSCEEGDWDAAHAGYNVGAASDVKTKLTVEETICTNSRSGDKLGESAVGKSLVVSDGSQGTLAMEEKIASDWLDEDNIESSKGSHTKLVEAVDNVAVSDEVEVGVSVEETTHAESECGDKSAEFASSEKSLISGKSTTPGALKMENKSSALDVPGEGISRSRKEHDVCDQSRICNGDSCP</sequence>
<keyword evidence="5" id="KW-0539">Nucleus</keyword>
<evidence type="ECO:0000313" key="10">
    <source>
        <dbReference type="RefSeq" id="XP_021290323.1"/>
    </source>
</evidence>
<evidence type="ECO:0000256" key="7">
    <source>
        <dbReference type="SAM" id="MobiDB-lite"/>
    </source>
</evidence>
<evidence type="ECO:0000256" key="5">
    <source>
        <dbReference type="ARBA" id="ARBA00023242"/>
    </source>
</evidence>
<feature type="compositionally biased region" description="Basic and acidic residues" evidence="7">
    <location>
        <begin position="501"/>
        <end position="517"/>
    </location>
</feature>
<dbReference type="Pfam" id="PF23209">
    <property type="entry name" value="IDM1_C"/>
    <property type="match status" value="1"/>
</dbReference>
<accession>A0A6J1ATL6</accession>
<evidence type="ECO:0000256" key="2">
    <source>
        <dbReference type="ARBA" id="ARBA00022723"/>
    </source>
</evidence>
<feature type="compositionally biased region" description="Polar residues" evidence="7">
    <location>
        <begin position="1022"/>
        <end position="1051"/>
    </location>
</feature>
<keyword evidence="9" id="KW-1185">Reference proteome</keyword>
<evidence type="ECO:0000256" key="1">
    <source>
        <dbReference type="ARBA" id="ARBA00004123"/>
    </source>
</evidence>
<dbReference type="InterPro" id="IPR019787">
    <property type="entry name" value="Znf_PHD-finger"/>
</dbReference>
<dbReference type="InterPro" id="IPR013083">
    <property type="entry name" value="Znf_RING/FYVE/PHD"/>
</dbReference>
<dbReference type="GeneID" id="110421152"/>
<protein>
    <submittedName>
        <fullName evidence="10">Uncharacterized protein LOC110421152</fullName>
    </submittedName>
</protein>
<dbReference type="CDD" id="cd15532">
    <property type="entry name" value="PHD2_CHD_II"/>
    <property type="match status" value="1"/>
</dbReference>
<evidence type="ECO:0000259" key="8">
    <source>
        <dbReference type="PROSITE" id="PS50016"/>
    </source>
</evidence>
<dbReference type="SMART" id="SM00249">
    <property type="entry name" value="PHD"/>
    <property type="match status" value="2"/>
</dbReference>
<keyword evidence="3 6" id="KW-0863">Zinc-finger</keyword>
<dbReference type="GO" id="GO:0005634">
    <property type="term" value="C:nucleus"/>
    <property type="evidence" value="ECO:0007669"/>
    <property type="project" value="UniProtKB-SubCell"/>
</dbReference>
<feature type="domain" description="PHD-type" evidence="8">
    <location>
        <begin position="708"/>
        <end position="753"/>
    </location>
</feature>
<dbReference type="Pfam" id="PF00628">
    <property type="entry name" value="PHD"/>
    <property type="match status" value="1"/>
</dbReference>
<feature type="compositionally biased region" description="Basic and acidic residues" evidence="7">
    <location>
        <begin position="203"/>
        <end position="218"/>
    </location>
</feature>
<feature type="compositionally biased region" description="Basic and acidic residues" evidence="7">
    <location>
        <begin position="300"/>
        <end position="312"/>
    </location>
</feature>
<feature type="region of interest" description="Disordered" evidence="7">
    <location>
        <begin position="1"/>
        <end position="76"/>
    </location>
</feature>
<feature type="region of interest" description="Disordered" evidence="7">
    <location>
        <begin position="196"/>
        <end position="218"/>
    </location>
</feature>
<feature type="compositionally biased region" description="Basic and acidic residues" evidence="7">
    <location>
        <begin position="1052"/>
        <end position="1063"/>
    </location>
</feature>
<feature type="region of interest" description="Disordered" evidence="7">
    <location>
        <begin position="1346"/>
        <end position="1400"/>
    </location>
</feature>